<name>A0A2R8BM69_9RHOB</name>
<dbReference type="CDD" id="cd06154">
    <property type="entry name" value="YjgF_YER057c_UK114_like_6"/>
    <property type="match status" value="1"/>
</dbReference>
<reference evidence="1 2" key="1">
    <citation type="submission" date="2018-03" db="EMBL/GenBank/DDBJ databases">
        <authorList>
            <person name="Keele B.F."/>
        </authorList>
    </citation>
    <scope>NUCLEOTIDE SEQUENCE [LARGE SCALE GENOMIC DNA]</scope>
    <source>
        <strain evidence="1 2">CECT 8626</strain>
    </source>
</reference>
<dbReference type="EMBL" id="OMOQ01000003">
    <property type="protein sequence ID" value="SPH24517.1"/>
    <property type="molecule type" value="Genomic_DNA"/>
</dbReference>
<dbReference type="PANTHER" id="PTHR43857:SF1">
    <property type="entry name" value="YJGH FAMILY PROTEIN"/>
    <property type="match status" value="1"/>
</dbReference>
<gene>
    <name evidence="1" type="primary">yabJ_4</name>
    <name evidence="1" type="ORF">DEA8626_03569</name>
</gene>
<dbReference type="AlphaFoldDB" id="A0A2R8BM69"/>
<evidence type="ECO:0000313" key="1">
    <source>
        <dbReference type="EMBL" id="SPH24517.1"/>
    </source>
</evidence>
<dbReference type="GO" id="GO:0120241">
    <property type="term" value="F:2-iminobutanoate/2-iminopropanoate deaminase"/>
    <property type="evidence" value="ECO:0007669"/>
    <property type="project" value="UniProtKB-EC"/>
</dbReference>
<dbReference type="EC" id="3.5.99.10" evidence="1"/>
<protein>
    <submittedName>
        <fullName evidence="1">2-iminobutanoate/2-iminopropanoate deaminase</fullName>
        <ecNumber evidence="1">3.5.99.10</ecNumber>
    </submittedName>
</protein>
<keyword evidence="1" id="KW-0378">Hydrolase</keyword>
<keyword evidence="2" id="KW-1185">Reference proteome</keyword>
<dbReference type="Gene3D" id="3.30.1330.40">
    <property type="entry name" value="RutC-like"/>
    <property type="match status" value="1"/>
</dbReference>
<dbReference type="Pfam" id="PF01042">
    <property type="entry name" value="Ribonuc_L-PSP"/>
    <property type="match status" value="1"/>
</dbReference>
<dbReference type="InterPro" id="IPR035959">
    <property type="entry name" value="RutC-like_sf"/>
</dbReference>
<dbReference type="InterPro" id="IPR006175">
    <property type="entry name" value="YjgF/YER057c/UK114"/>
</dbReference>
<organism evidence="1 2">
    <name type="scientific">Albidovulum aquaemixtae</name>
    <dbReference type="NCBI Taxonomy" id="1542388"/>
    <lineage>
        <taxon>Bacteria</taxon>
        <taxon>Pseudomonadati</taxon>
        <taxon>Pseudomonadota</taxon>
        <taxon>Alphaproteobacteria</taxon>
        <taxon>Rhodobacterales</taxon>
        <taxon>Paracoccaceae</taxon>
        <taxon>Albidovulum</taxon>
    </lineage>
</organism>
<proteinExistence type="predicted"/>
<sequence length="143" mass="15851">MRWFWGINNMKLDRELISNGNPMELVVGFSRAVRVGPFITIGGTAPVGPDGRTVGIGDVAAQTRQCIEIIKAALEQAGSGLHDVVRTRVILTDMQNWKAAIDVRKKYFRDVRPVDTIMAIDRFVNPEWLVELEADAVISGWSG</sequence>
<evidence type="ECO:0000313" key="2">
    <source>
        <dbReference type="Proteomes" id="UP000244924"/>
    </source>
</evidence>
<dbReference type="SUPFAM" id="SSF55298">
    <property type="entry name" value="YjgF-like"/>
    <property type="match status" value="1"/>
</dbReference>
<accession>A0A2R8BM69</accession>
<dbReference type="PANTHER" id="PTHR43857">
    <property type="entry name" value="BLR7761 PROTEIN"/>
    <property type="match status" value="1"/>
</dbReference>
<dbReference type="Proteomes" id="UP000244924">
    <property type="component" value="Unassembled WGS sequence"/>
</dbReference>